<dbReference type="AlphaFoldDB" id="A0A2C5XCT4"/>
<evidence type="ECO:0000256" key="3">
    <source>
        <dbReference type="ARBA" id="ARBA00023002"/>
    </source>
</evidence>
<dbReference type="PANTHER" id="PTHR44196:SF1">
    <property type="entry name" value="DEHYDROGENASE_REDUCTASE SDR FAMILY MEMBER 7B"/>
    <property type="match status" value="1"/>
</dbReference>
<dbReference type="InterPro" id="IPR036291">
    <property type="entry name" value="NAD(P)-bd_dom_sf"/>
</dbReference>
<evidence type="ECO:0000256" key="2">
    <source>
        <dbReference type="ARBA" id="ARBA00022857"/>
    </source>
</evidence>
<sequence>MSSRIKTVLIVGATAGIGEALARRFHRMGKTVIGTGRNEEKLAALEQELPGFTSRQLFMDDIDMLGPCLGAIVEEFPDIDTVVVTAGIQQCFNFLDPSTTTPEKIATEITTNLTGPTVLIHHLAPHLIKLAESGTKTTLLLTSSTLAYLPIPFYPSYCASKAGVAALAKVLRQQLASASEPARKNMAVVELVPPYTDTGLDREHREETIAMQGGLGGG</sequence>
<protein>
    <submittedName>
        <fullName evidence="5">Uncharacterized protein</fullName>
    </submittedName>
</protein>
<evidence type="ECO:0000256" key="1">
    <source>
        <dbReference type="ARBA" id="ARBA00006484"/>
    </source>
</evidence>
<dbReference type="PRINTS" id="PR00081">
    <property type="entry name" value="GDHRDH"/>
</dbReference>
<comment type="function">
    <text evidence="4">Putative oxidoreductase.</text>
</comment>
<keyword evidence="6" id="KW-1185">Reference proteome</keyword>
<dbReference type="InterPro" id="IPR002347">
    <property type="entry name" value="SDR_fam"/>
</dbReference>
<dbReference type="PANTHER" id="PTHR44196">
    <property type="entry name" value="DEHYDROGENASE/REDUCTASE SDR FAMILY MEMBER 7B"/>
    <property type="match status" value="1"/>
</dbReference>
<dbReference type="STRING" id="2004952.A0A2C5XCT4"/>
<comment type="caution">
    <text evidence="5">The sequence shown here is derived from an EMBL/GenBank/DDBJ whole genome shotgun (WGS) entry which is preliminary data.</text>
</comment>
<evidence type="ECO:0000256" key="4">
    <source>
        <dbReference type="ARBA" id="ARBA00037096"/>
    </source>
</evidence>
<keyword evidence="3" id="KW-0560">Oxidoreductase</keyword>
<comment type="similarity">
    <text evidence="1">Belongs to the short-chain dehydrogenases/reductases (SDR) family.</text>
</comment>
<keyword evidence="2" id="KW-0521">NADP</keyword>
<dbReference type="SUPFAM" id="SSF51735">
    <property type="entry name" value="NAD(P)-binding Rossmann-fold domains"/>
    <property type="match status" value="1"/>
</dbReference>
<dbReference type="GO" id="GO:0016020">
    <property type="term" value="C:membrane"/>
    <property type="evidence" value="ECO:0007669"/>
    <property type="project" value="TreeGrafter"/>
</dbReference>
<accession>A0A2C5XCT4</accession>
<gene>
    <name evidence="5" type="ORF">CDD80_680</name>
</gene>
<dbReference type="GO" id="GO:0016491">
    <property type="term" value="F:oxidoreductase activity"/>
    <property type="evidence" value="ECO:0007669"/>
    <property type="project" value="UniProtKB-KW"/>
</dbReference>
<dbReference type="Proteomes" id="UP000226431">
    <property type="component" value="Unassembled WGS sequence"/>
</dbReference>
<proteinExistence type="inferred from homology"/>
<dbReference type="InterPro" id="IPR020904">
    <property type="entry name" value="Sc_DH/Rdtase_CS"/>
</dbReference>
<dbReference type="EMBL" id="NJES01001209">
    <property type="protein sequence ID" value="PHH67649.1"/>
    <property type="molecule type" value="Genomic_DNA"/>
</dbReference>
<reference evidence="5 6" key="1">
    <citation type="submission" date="2017-06" db="EMBL/GenBank/DDBJ databases">
        <title>Ant-infecting Ophiocordyceps genomes reveal a high diversity of potential behavioral manipulation genes and a possible major role for enterotoxins.</title>
        <authorList>
            <person name="De Bekker C."/>
            <person name="Evans H.C."/>
            <person name="Brachmann A."/>
            <person name="Hughes D.P."/>
        </authorList>
    </citation>
    <scope>NUCLEOTIDE SEQUENCE [LARGE SCALE GENOMIC DNA]</scope>
    <source>
        <strain evidence="5 6">Map16</strain>
    </source>
</reference>
<evidence type="ECO:0000313" key="5">
    <source>
        <dbReference type="EMBL" id="PHH67649.1"/>
    </source>
</evidence>
<dbReference type="Pfam" id="PF00106">
    <property type="entry name" value="adh_short"/>
    <property type="match status" value="1"/>
</dbReference>
<dbReference type="OrthoDB" id="37659at2759"/>
<name>A0A2C5XCT4_9HYPO</name>
<dbReference type="PROSITE" id="PS00061">
    <property type="entry name" value="ADH_SHORT"/>
    <property type="match status" value="1"/>
</dbReference>
<organism evidence="5 6">
    <name type="scientific">Ophiocordyceps camponoti-rufipedis</name>
    <dbReference type="NCBI Taxonomy" id="2004952"/>
    <lineage>
        <taxon>Eukaryota</taxon>
        <taxon>Fungi</taxon>
        <taxon>Dikarya</taxon>
        <taxon>Ascomycota</taxon>
        <taxon>Pezizomycotina</taxon>
        <taxon>Sordariomycetes</taxon>
        <taxon>Hypocreomycetidae</taxon>
        <taxon>Hypocreales</taxon>
        <taxon>Ophiocordycipitaceae</taxon>
        <taxon>Ophiocordyceps</taxon>
    </lineage>
</organism>
<evidence type="ECO:0000313" key="6">
    <source>
        <dbReference type="Proteomes" id="UP000226431"/>
    </source>
</evidence>
<dbReference type="Gene3D" id="3.40.50.720">
    <property type="entry name" value="NAD(P)-binding Rossmann-like Domain"/>
    <property type="match status" value="1"/>
</dbReference>